<reference evidence="14" key="1">
    <citation type="journal article" date="2017" name="Parasit. Vectors">
        <title>Sialotranscriptomics of Rhipicephalus zambeziensis reveals intricate expression profiles of secretory proteins and suggests tight temporal transcriptional regulation during blood-feeding.</title>
        <authorList>
            <person name="de Castro M.H."/>
            <person name="de Klerk D."/>
            <person name="Pienaar R."/>
            <person name="Rees D.J.G."/>
            <person name="Mans B.J."/>
        </authorList>
    </citation>
    <scope>NUCLEOTIDE SEQUENCE</scope>
    <source>
        <tissue evidence="14">Salivary glands</tissue>
    </source>
</reference>
<dbReference type="PANTHER" id="PTHR46600:SF1">
    <property type="entry name" value="THAP DOMAIN-CONTAINING PROTEIN 1"/>
    <property type="match status" value="1"/>
</dbReference>
<dbReference type="InterPro" id="IPR026516">
    <property type="entry name" value="THAP1/10"/>
</dbReference>
<evidence type="ECO:0000313" key="14">
    <source>
        <dbReference type="EMBL" id="MAA19696.1"/>
    </source>
</evidence>
<dbReference type="SUPFAM" id="SSF57716">
    <property type="entry name" value="Glucocorticoid receptor-like (DNA-binding domain)"/>
    <property type="match status" value="1"/>
</dbReference>
<name>A0A224YQ31_9ACAR</name>
<dbReference type="PANTHER" id="PTHR46600">
    <property type="entry name" value="THAP DOMAIN-CONTAINING"/>
    <property type="match status" value="1"/>
</dbReference>
<dbReference type="GO" id="GO:0043565">
    <property type="term" value="F:sequence-specific DNA binding"/>
    <property type="evidence" value="ECO:0007669"/>
    <property type="project" value="InterPro"/>
</dbReference>
<dbReference type="InterPro" id="IPR006612">
    <property type="entry name" value="THAP_Znf"/>
</dbReference>
<dbReference type="Pfam" id="PF05485">
    <property type="entry name" value="THAP"/>
    <property type="match status" value="1"/>
</dbReference>
<evidence type="ECO:0000256" key="1">
    <source>
        <dbReference type="ARBA" id="ARBA00004642"/>
    </source>
</evidence>
<dbReference type="Gene3D" id="6.20.210.20">
    <property type="entry name" value="THAP domain"/>
    <property type="match status" value="1"/>
</dbReference>
<protein>
    <submittedName>
        <fullName evidence="14">Protein containing THAP domain</fullName>
    </submittedName>
</protein>
<proteinExistence type="inferred from homology"/>
<evidence type="ECO:0000256" key="8">
    <source>
        <dbReference type="ARBA" id="ARBA00023125"/>
    </source>
</evidence>
<evidence type="ECO:0000259" key="13">
    <source>
        <dbReference type="PROSITE" id="PS50950"/>
    </source>
</evidence>
<evidence type="ECO:0000256" key="9">
    <source>
        <dbReference type="ARBA" id="ARBA00023163"/>
    </source>
</evidence>
<evidence type="ECO:0000256" key="11">
    <source>
        <dbReference type="ARBA" id="ARBA00023306"/>
    </source>
</evidence>
<dbReference type="GO" id="GO:0008270">
    <property type="term" value="F:zinc ion binding"/>
    <property type="evidence" value="ECO:0007669"/>
    <property type="project" value="UniProtKB-KW"/>
</dbReference>
<evidence type="ECO:0000256" key="2">
    <source>
        <dbReference type="ARBA" id="ARBA00006177"/>
    </source>
</evidence>
<keyword evidence="3" id="KW-0479">Metal-binding</keyword>
<evidence type="ECO:0000256" key="4">
    <source>
        <dbReference type="ARBA" id="ARBA00022771"/>
    </source>
</evidence>
<dbReference type="SMART" id="SM00980">
    <property type="entry name" value="THAP"/>
    <property type="match status" value="1"/>
</dbReference>
<keyword evidence="6" id="KW-0805">Transcription regulation</keyword>
<dbReference type="InterPro" id="IPR038441">
    <property type="entry name" value="THAP_Znf_sf"/>
</dbReference>
<keyword evidence="7" id="KW-0175">Coiled coil</keyword>
<keyword evidence="9" id="KW-0804">Transcription</keyword>
<dbReference type="EMBL" id="GFPF01008550">
    <property type="protein sequence ID" value="MAA19696.1"/>
    <property type="molecule type" value="Transcribed_RNA"/>
</dbReference>
<feature type="domain" description="THAP-type" evidence="13">
    <location>
        <begin position="1"/>
        <end position="83"/>
    </location>
</feature>
<evidence type="ECO:0000256" key="10">
    <source>
        <dbReference type="ARBA" id="ARBA00023242"/>
    </source>
</evidence>
<evidence type="ECO:0000256" key="12">
    <source>
        <dbReference type="PROSITE-ProRule" id="PRU00309"/>
    </source>
</evidence>
<evidence type="ECO:0000256" key="3">
    <source>
        <dbReference type="ARBA" id="ARBA00022723"/>
    </source>
</evidence>
<evidence type="ECO:0000256" key="6">
    <source>
        <dbReference type="ARBA" id="ARBA00023015"/>
    </source>
</evidence>
<dbReference type="AlphaFoldDB" id="A0A224YQ31"/>
<comment type="subcellular location">
    <subcellularLocation>
        <location evidence="1">Nucleus</location>
        <location evidence="1">Nucleoplasm</location>
    </subcellularLocation>
</comment>
<keyword evidence="10" id="KW-0539">Nucleus</keyword>
<organism evidence="14">
    <name type="scientific">Rhipicephalus zambeziensis</name>
    <dbReference type="NCBI Taxonomy" id="60191"/>
    <lineage>
        <taxon>Eukaryota</taxon>
        <taxon>Metazoa</taxon>
        <taxon>Ecdysozoa</taxon>
        <taxon>Arthropoda</taxon>
        <taxon>Chelicerata</taxon>
        <taxon>Arachnida</taxon>
        <taxon>Acari</taxon>
        <taxon>Parasitiformes</taxon>
        <taxon>Ixodida</taxon>
        <taxon>Ixodoidea</taxon>
        <taxon>Ixodidae</taxon>
        <taxon>Rhipicephalinae</taxon>
        <taxon>Rhipicephalus</taxon>
        <taxon>Rhipicephalus</taxon>
    </lineage>
</organism>
<comment type="similarity">
    <text evidence="2">Belongs to the THAP1 family.</text>
</comment>
<keyword evidence="8 12" id="KW-0238">DNA-binding</keyword>
<accession>A0A224YQ31</accession>
<keyword evidence="5" id="KW-0862">Zinc</keyword>
<sequence>MSNVTCAVRGCRHRKWSTKRVSYHGLPADTNRKRLWEEAVGRSLPYHARICSAHFKAGDYKPLPLHGTVTRRLLKNTAVPSIFRRTNRSKVLRDILVVPSVENIWVTDDVGANVEVGAAESYKLASCNFASRQRAGTSEVVTQTRDDLNDTIPNISVLNKPHDEHAYASRWCPPTCIAAGTQVNLYLFESSKKDHGSQTDFDMYRDDDKKIARARKKALSENVPKHTSCCRRRFGYTGRTLSSYGRRIGYPSHSEHSWPQRGCCCE</sequence>
<evidence type="ECO:0000256" key="7">
    <source>
        <dbReference type="ARBA" id="ARBA00023054"/>
    </source>
</evidence>
<dbReference type="GO" id="GO:0005654">
    <property type="term" value="C:nucleoplasm"/>
    <property type="evidence" value="ECO:0007669"/>
    <property type="project" value="UniProtKB-SubCell"/>
</dbReference>
<dbReference type="PROSITE" id="PS50950">
    <property type="entry name" value="ZF_THAP"/>
    <property type="match status" value="1"/>
</dbReference>
<evidence type="ECO:0000256" key="5">
    <source>
        <dbReference type="ARBA" id="ARBA00022833"/>
    </source>
</evidence>
<keyword evidence="4 12" id="KW-0863">Zinc-finger</keyword>
<keyword evidence="11" id="KW-0131">Cell cycle</keyword>